<keyword evidence="3" id="KW-0547">Nucleotide-binding</keyword>
<dbReference type="PANTHER" id="PTHR42711:SF16">
    <property type="entry name" value="ABC TRANSPORTER ATP-BINDING PROTEIN"/>
    <property type="match status" value="1"/>
</dbReference>
<dbReference type="PANTHER" id="PTHR42711">
    <property type="entry name" value="ABC TRANSPORTER ATP-BINDING PROTEIN"/>
    <property type="match status" value="1"/>
</dbReference>
<dbReference type="Proteomes" id="UP000192726">
    <property type="component" value="Chromosome"/>
</dbReference>
<dbReference type="InterPro" id="IPR017871">
    <property type="entry name" value="ABC_transporter-like_CS"/>
</dbReference>
<feature type="domain" description="ABC transporter" evidence="7">
    <location>
        <begin position="35"/>
        <end position="261"/>
    </location>
</feature>
<feature type="region of interest" description="Disordered" evidence="6">
    <location>
        <begin position="316"/>
        <end position="345"/>
    </location>
</feature>
<dbReference type="SUPFAM" id="SSF52540">
    <property type="entry name" value="P-loop containing nucleoside triphosphate hydrolases"/>
    <property type="match status" value="1"/>
</dbReference>
<keyword evidence="5" id="KW-0046">Antibiotic resistance</keyword>
<dbReference type="STRING" id="553510.B1H19_17005"/>
<dbReference type="PROSITE" id="PS50893">
    <property type="entry name" value="ABC_TRANSPORTER_2"/>
    <property type="match status" value="1"/>
</dbReference>
<dbReference type="SMART" id="SM00382">
    <property type="entry name" value="AAA"/>
    <property type="match status" value="1"/>
</dbReference>
<dbReference type="GO" id="GO:0016887">
    <property type="term" value="F:ATP hydrolysis activity"/>
    <property type="evidence" value="ECO:0007669"/>
    <property type="project" value="InterPro"/>
</dbReference>
<keyword evidence="2" id="KW-0813">Transport</keyword>
<reference evidence="8 9" key="1">
    <citation type="submission" date="2017-04" db="EMBL/GenBank/DDBJ databases">
        <title>Complete Genome Sequence of Streptomyces gilvosporeus F607, a Capable Producer of Natamycin.</title>
        <authorList>
            <person name="Zong G."/>
            <person name="Zhong C."/>
            <person name="Fu J."/>
            <person name="Qin R."/>
            <person name="Cao G."/>
        </authorList>
    </citation>
    <scope>NUCLEOTIDE SEQUENCE [LARGE SCALE GENOMIC DNA]</scope>
    <source>
        <strain evidence="8 9">F607</strain>
    </source>
</reference>
<sequence length="345" mass="37633">MTSNAHPPLEPLRPTSPDAPTTEAATPTAAGPPVIQVRDMRMAYGDVGVLHGIDLDIHRGEIFALLGPNGAGKTTTVEILEGFRQRSAGDVQVLGTDPARGGDAWRARIGLVLQSWRDHRRWRVGELLTHFATYYPGPRDPDATLDLVGLRDRADRQVGQLSGGQRRRLDVALAVIGRPELLFLDEPTTGFDPEARHDFHLMVERLAREEGVTVLLTTHDLVEAERLADRIAVLVSGRIRAYGTPVELSRRAAAQAEVRWTAADGTPRRERTEDPSRLVWDLHRAADGPIADLEVRRPTLEDTYLHMVHSGDAAADAASDISNEDGTRAGDGNGSVLTRGKKHAA</sequence>
<evidence type="ECO:0000256" key="4">
    <source>
        <dbReference type="ARBA" id="ARBA00022840"/>
    </source>
</evidence>
<accession>A0A1V0TRX8</accession>
<evidence type="ECO:0000256" key="2">
    <source>
        <dbReference type="ARBA" id="ARBA00022448"/>
    </source>
</evidence>
<dbReference type="InterPro" id="IPR003593">
    <property type="entry name" value="AAA+_ATPase"/>
</dbReference>
<evidence type="ECO:0000256" key="6">
    <source>
        <dbReference type="SAM" id="MobiDB-lite"/>
    </source>
</evidence>
<dbReference type="InterPro" id="IPR027417">
    <property type="entry name" value="P-loop_NTPase"/>
</dbReference>
<dbReference type="RefSeq" id="WP_083105540.1">
    <property type="nucleotide sequence ID" value="NZ_CP020569.1"/>
</dbReference>
<dbReference type="GO" id="GO:0046677">
    <property type="term" value="P:response to antibiotic"/>
    <property type="evidence" value="ECO:0007669"/>
    <property type="project" value="UniProtKB-KW"/>
</dbReference>
<feature type="compositionally biased region" description="Low complexity" evidence="6">
    <location>
        <begin position="15"/>
        <end position="32"/>
    </location>
</feature>
<evidence type="ECO:0000313" key="9">
    <source>
        <dbReference type="Proteomes" id="UP000192726"/>
    </source>
</evidence>
<dbReference type="InterPro" id="IPR003439">
    <property type="entry name" value="ABC_transporter-like_ATP-bd"/>
</dbReference>
<dbReference type="GO" id="GO:0005886">
    <property type="term" value="C:plasma membrane"/>
    <property type="evidence" value="ECO:0007669"/>
    <property type="project" value="UniProtKB-SubCell"/>
</dbReference>
<evidence type="ECO:0000256" key="5">
    <source>
        <dbReference type="ARBA" id="ARBA00023251"/>
    </source>
</evidence>
<keyword evidence="4 8" id="KW-0067">ATP-binding</keyword>
<keyword evidence="9" id="KW-1185">Reference proteome</keyword>
<dbReference type="InterPro" id="IPR050763">
    <property type="entry name" value="ABC_transporter_ATP-binding"/>
</dbReference>
<dbReference type="AlphaFoldDB" id="A0A1V0TRX8"/>
<name>A0A1V0TRX8_9ACTN</name>
<dbReference type="Pfam" id="PF00005">
    <property type="entry name" value="ABC_tran"/>
    <property type="match status" value="1"/>
</dbReference>
<dbReference type="KEGG" id="sgv:B1H19_17005"/>
<dbReference type="PROSITE" id="PS00211">
    <property type="entry name" value="ABC_TRANSPORTER_1"/>
    <property type="match status" value="1"/>
</dbReference>
<dbReference type="OrthoDB" id="9804819at2"/>
<evidence type="ECO:0000259" key="7">
    <source>
        <dbReference type="PROSITE" id="PS50893"/>
    </source>
</evidence>
<evidence type="ECO:0000313" key="8">
    <source>
        <dbReference type="EMBL" id="ARF55651.1"/>
    </source>
</evidence>
<dbReference type="GO" id="GO:0005524">
    <property type="term" value="F:ATP binding"/>
    <property type="evidence" value="ECO:0007669"/>
    <property type="project" value="UniProtKB-KW"/>
</dbReference>
<evidence type="ECO:0000256" key="1">
    <source>
        <dbReference type="ARBA" id="ARBA00004202"/>
    </source>
</evidence>
<dbReference type="Gene3D" id="3.40.50.300">
    <property type="entry name" value="P-loop containing nucleotide triphosphate hydrolases"/>
    <property type="match status" value="1"/>
</dbReference>
<protein>
    <submittedName>
        <fullName evidence="8">Multidrug ABC transporter ATP-binding protein</fullName>
    </submittedName>
</protein>
<feature type="region of interest" description="Disordered" evidence="6">
    <location>
        <begin position="1"/>
        <end position="32"/>
    </location>
</feature>
<dbReference type="EMBL" id="CP020569">
    <property type="protein sequence ID" value="ARF55651.1"/>
    <property type="molecule type" value="Genomic_DNA"/>
</dbReference>
<comment type="subcellular location">
    <subcellularLocation>
        <location evidence="1">Cell membrane</location>
        <topology evidence="1">Peripheral membrane protein</topology>
    </subcellularLocation>
</comment>
<proteinExistence type="predicted"/>
<dbReference type="CDD" id="cd03230">
    <property type="entry name" value="ABC_DR_subfamily_A"/>
    <property type="match status" value="1"/>
</dbReference>
<gene>
    <name evidence="8" type="ORF">B1H19_17005</name>
</gene>
<organism evidence="8 9">
    <name type="scientific">Streptomyces gilvosporeus</name>
    <dbReference type="NCBI Taxonomy" id="553510"/>
    <lineage>
        <taxon>Bacteria</taxon>
        <taxon>Bacillati</taxon>
        <taxon>Actinomycetota</taxon>
        <taxon>Actinomycetes</taxon>
        <taxon>Kitasatosporales</taxon>
        <taxon>Streptomycetaceae</taxon>
        <taxon>Streptomyces</taxon>
    </lineage>
</organism>
<evidence type="ECO:0000256" key="3">
    <source>
        <dbReference type="ARBA" id="ARBA00022741"/>
    </source>
</evidence>